<dbReference type="EMBL" id="UINC01069796">
    <property type="protein sequence ID" value="SVC03449.1"/>
    <property type="molecule type" value="Genomic_DNA"/>
</dbReference>
<gene>
    <name evidence="1" type="ORF">METZ01_LOCUS256303</name>
</gene>
<reference evidence="1" key="1">
    <citation type="submission" date="2018-05" db="EMBL/GenBank/DDBJ databases">
        <authorList>
            <person name="Lanie J.A."/>
            <person name="Ng W.-L."/>
            <person name="Kazmierczak K.M."/>
            <person name="Andrzejewski T.M."/>
            <person name="Davidsen T.M."/>
            <person name="Wayne K.J."/>
            <person name="Tettelin H."/>
            <person name="Glass J.I."/>
            <person name="Rusch D."/>
            <person name="Podicherti R."/>
            <person name="Tsui H.-C.T."/>
            <person name="Winkler M.E."/>
        </authorList>
    </citation>
    <scope>NUCLEOTIDE SEQUENCE</scope>
</reference>
<sequence>MPKVLQLQGQGGQNMSDVFISYSHSHIRFPSISAL</sequence>
<name>A0A382IVW1_9ZZZZ</name>
<dbReference type="AlphaFoldDB" id="A0A382IVW1"/>
<proteinExistence type="predicted"/>
<organism evidence="1">
    <name type="scientific">marine metagenome</name>
    <dbReference type="NCBI Taxonomy" id="408172"/>
    <lineage>
        <taxon>unclassified sequences</taxon>
        <taxon>metagenomes</taxon>
        <taxon>ecological metagenomes</taxon>
    </lineage>
</organism>
<accession>A0A382IVW1</accession>
<evidence type="ECO:0000313" key="1">
    <source>
        <dbReference type="EMBL" id="SVC03449.1"/>
    </source>
</evidence>
<protein>
    <submittedName>
        <fullName evidence="1">Uncharacterized protein</fullName>
    </submittedName>
</protein>